<keyword evidence="3" id="KW-1185">Reference proteome</keyword>
<accession>A0ABW6M6Y2</accession>
<dbReference type="EMBL" id="JBIAHM010000009">
    <property type="protein sequence ID" value="MFE9601901.1"/>
    <property type="molecule type" value="Genomic_DNA"/>
</dbReference>
<evidence type="ECO:0000313" key="3">
    <source>
        <dbReference type="Proteomes" id="UP001601303"/>
    </source>
</evidence>
<organism evidence="2 3">
    <name type="scientific">Streptomyces hokutonensis</name>
    <dbReference type="NCBI Taxonomy" id="1306990"/>
    <lineage>
        <taxon>Bacteria</taxon>
        <taxon>Bacillati</taxon>
        <taxon>Actinomycetota</taxon>
        <taxon>Actinomycetes</taxon>
        <taxon>Kitasatosporales</taxon>
        <taxon>Streptomycetaceae</taxon>
        <taxon>Streptomyces</taxon>
    </lineage>
</organism>
<evidence type="ECO:0000256" key="1">
    <source>
        <dbReference type="SAM" id="MobiDB-lite"/>
    </source>
</evidence>
<proteinExistence type="predicted"/>
<sequence length="135" mass="14505">MGIRMLHRRSGRARTQAQAAGSAAAPVTPRPPVPALAAGASTARIPADLAMAVRHTAAGLRYRLTFRDDTAVDPREQARHPQGPAISPTGTPVWRLWAELGRSYLDLVLSRLPRSRSVHTMTVFIATPPDGSAPR</sequence>
<feature type="compositionally biased region" description="Basic residues" evidence="1">
    <location>
        <begin position="1"/>
        <end position="12"/>
    </location>
</feature>
<reference evidence="2 3" key="1">
    <citation type="submission" date="2024-10" db="EMBL/GenBank/DDBJ databases">
        <title>The Natural Products Discovery Center: Release of the First 8490 Sequenced Strains for Exploring Actinobacteria Biosynthetic Diversity.</title>
        <authorList>
            <person name="Kalkreuter E."/>
            <person name="Kautsar S.A."/>
            <person name="Yang D."/>
            <person name="Bader C.D."/>
            <person name="Teijaro C.N."/>
            <person name="Fluegel L."/>
            <person name="Davis C.M."/>
            <person name="Simpson J.R."/>
            <person name="Lauterbach L."/>
            <person name="Steele A.D."/>
            <person name="Gui C."/>
            <person name="Meng S."/>
            <person name="Li G."/>
            <person name="Viehrig K."/>
            <person name="Ye F."/>
            <person name="Su P."/>
            <person name="Kiefer A.F."/>
            <person name="Nichols A."/>
            <person name="Cepeda A.J."/>
            <person name="Yan W."/>
            <person name="Fan B."/>
            <person name="Jiang Y."/>
            <person name="Adhikari A."/>
            <person name="Zheng C.-J."/>
            <person name="Schuster L."/>
            <person name="Cowan T.M."/>
            <person name="Smanski M.J."/>
            <person name="Chevrette M.G."/>
            <person name="De Carvalho L.P.S."/>
            <person name="Shen B."/>
        </authorList>
    </citation>
    <scope>NUCLEOTIDE SEQUENCE [LARGE SCALE GENOMIC DNA]</scope>
    <source>
        <strain evidence="2 3">NPDC006488</strain>
    </source>
</reference>
<gene>
    <name evidence="2" type="ORF">ACFYNQ_25465</name>
</gene>
<name>A0ABW6M6Y2_9ACTN</name>
<feature type="compositionally biased region" description="Low complexity" evidence="1">
    <location>
        <begin position="13"/>
        <end position="27"/>
    </location>
</feature>
<comment type="caution">
    <text evidence="2">The sequence shown here is derived from an EMBL/GenBank/DDBJ whole genome shotgun (WGS) entry which is preliminary data.</text>
</comment>
<protein>
    <submittedName>
        <fullName evidence="2">Uncharacterized protein</fullName>
    </submittedName>
</protein>
<evidence type="ECO:0000313" key="2">
    <source>
        <dbReference type="EMBL" id="MFE9601901.1"/>
    </source>
</evidence>
<dbReference type="Proteomes" id="UP001601303">
    <property type="component" value="Unassembled WGS sequence"/>
</dbReference>
<dbReference type="RefSeq" id="WP_388109457.1">
    <property type="nucleotide sequence ID" value="NZ_JBIAHM010000009.1"/>
</dbReference>
<feature type="region of interest" description="Disordered" evidence="1">
    <location>
        <begin position="1"/>
        <end position="32"/>
    </location>
</feature>